<evidence type="ECO:0000259" key="2">
    <source>
        <dbReference type="Pfam" id="PF00582"/>
    </source>
</evidence>
<dbReference type="PANTHER" id="PTHR46268:SF6">
    <property type="entry name" value="UNIVERSAL STRESS PROTEIN UP12"/>
    <property type="match status" value="1"/>
</dbReference>
<comment type="caution">
    <text evidence="3">The sequence shown here is derived from an EMBL/GenBank/DDBJ whole genome shotgun (WGS) entry which is preliminary data.</text>
</comment>
<dbReference type="EMBL" id="JAEDAE010000005">
    <property type="protein sequence ID" value="MBH8559068.1"/>
    <property type="molecule type" value="Genomic_DNA"/>
</dbReference>
<dbReference type="Proteomes" id="UP000625631">
    <property type="component" value="Unassembled WGS sequence"/>
</dbReference>
<protein>
    <submittedName>
        <fullName evidence="3">Universal stress protein</fullName>
    </submittedName>
</protein>
<dbReference type="SUPFAM" id="SSF52402">
    <property type="entry name" value="Adenine nucleotide alpha hydrolases-like"/>
    <property type="match status" value="2"/>
</dbReference>
<keyword evidence="4" id="KW-1185">Reference proteome</keyword>
<comment type="similarity">
    <text evidence="1">Belongs to the universal stress protein A family.</text>
</comment>
<feature type="domain" description="UspA" evidence="2">
    <location>
        <begin position="147"/>
        <end position="272"/>
    </location>
</feature>
<accession>A0ABS0Q9Q6</accession>
<evidence type="ECO:0000256" key="1">
    <source>
        <dbReference type="ARBA" id="ARBA00008791"/>
    </source>
</evidence>
<evidence type="ECO:0000313" key="4">
    <source>
        <dbReference type="Proteomes" id="UP000625631"/>
    </source>
</evidence>
<dbReference type="Gene3D" id="3.40.50.12370">
    <property type="match status" value="1"/>
</dbReference>
<evidence type="ECO:0000313" key="3">
    <source>
        <dbReference type="EMBL" id="MBH8559068.1"/>
    </source>
</evidence>
<proteinExistence type="inferred from homology"/>
<feature type="domain" description="UspA" evidence="2">
    <location>
        <begin position="2"/>
        <end position="137"/>
    </location>
</feature>
<gene>
    <name evidence="3" type="ORF">I7X13_13470</name>
</gene>
<dbReference type="RefSeq" id="WP_198075898.1">
    <property type="nucleotide sequence ID" value="NZ_JAEDAE010000005.1"/>
</dbReference>
<reference evidence="3 4" key="1">
    <citation type="submission" date="2020-12" db="EMBL/GenBank/DDBJ databases">
        <title>Hymenobacter sp.</title>
        <authorList>
            <person name="Kim M.K."/>
        </authorList>
    </citation>
    <scope>NUCLEOTIDE SEQUENCE [LARGE SCALE GENOMIC DNA]</scope>
    <source>
        <strain evidence="3 4">BT442</strain>
    </source>
</reference>
<organism evidence="3 4">
    <name type="scientific">Hymenobacter negativus</name>
    <dbReference type="NCBI Taxonomy" id="2795026"/>
    <lineage>
        <taxon>Bacteria</taxon>
        <taxon>Pseudomonadati</taxon>
        <taxon>Bacteroidota</taxon>
        <taxon>Cytophagia</taxon>
        <taxon>Cytophagales</taxon>
        <taxon>Hymenobacteraceae</taxon>
        <taxon>Hymenobacter</taxon>
    </lineage>
</organism>
<dbReference type="InterPro" id="IPR006016">
    <property type="entry name" value="UspA"/>
</dbReference>
<sequence>MNPSVLVLANLSDSAAQATRWAAVLGAPLRAQLELLHLYQGPESDPEPATLASIYAQESQAETAEALEALGQQLATPTGVTITHEPLAEAVAAAVHQHHPLLLALGLSEEHTLLDHLLRNRALPALRATHRPLLLVPEDAPEPRLPRRVVIAVDAEPFRLSAAARALAPLMAAWHASYTVVHVTSAPEPLALSSRMALADVRASHLLPPATSLVLQESHHPSPATGIVEALYGPRIDLLVLIARTRSFLGRLFHRSVTAQVLRHTPVPVLLLPAEASELPDWMPSMS</sequence>
<name>A0ABS0Q9Q6_9BACT</name>
<dbReference type="Pfam" id="PF00582">
    <property type="entry name" value="Usp"/>
    <property type="match status" value="2"/>
</dbReference>
<dbReference type="PANTHER" id="PTHR46268">
    <property type="entry name" value="STRESS RESPONSE PROTEIN NHAX"/>
    <property type="match status" value="1"/>
</dbReference>